<keyword evidence="1" id="KW-0479">Metal-binding</keyword>
<dbReference type="InterPro" id="IPR010620">
    <property type="entry name" value="SBBP_repeat"/>
</dbReference>
<gene>
    <name evidence="4" type="ORF">MEDL_39679</name>
</gene>
<dbReference type="PANTHER" id="PTHR25462">
    <property type="entry name" value="BONUS, ISOFORM C-RELATED"/>
    <property type="match status" value="1"/>
</dbReference>
<dbReference type="Proteomes" id="UP000683360">
    <property type="component" value="Unassembled WGS sequence"/>
</dbReference>
<dbReference type="EMBL" id="CAJPWZ010001920">
    <property type="protein sequence ID" value="CAG2226587.1"/>
    <property type="molecule type" value="Genomic_DNA"/>
</dbReference>
<dbReference type="PANTHER" id="PTHR25462:SF296">
    <property type="entry name" value="MEIOTIC P26, ISOFORM F"/>
    <property type="match status" value="1"/>
</dbReference>
<dbReference type="AlphaFoldDB" id="A0A8S3TBW0"/>
<evidence type="ECO:0000313" key="5">
    <source>
        <dbReference type="Proteomes" id="UP000683360"/>
    </source>
</evidence>
<accession>A0A8S3TBW0</accession>
<dbReference type="Gene3D" id="3.30.160.60">
    <property type="entry name" value="Classic Zinc Finger"/>
    <property type="match status" value="1"/>
</dbReference>
<name>A0A8S3TBW0_MYTED</name>
<keyword evidence="1" id="KW-0863">Zinc-finger</keyword>
<dbReference type="SUPFAM" id="SSF57845">
    <property type="entry name" value="B-box zinc-binding domain"/>
    <property type="match status" value="1"/>
</dbReference>
<evidence type="ECO:0000259" key="3">
    <source>
        <dbReference type="PROSITE" id="PS50119"/>
    </source>
</evidence>
<feature type="domain" description="B box-type" evidence="3">
    <location>
        <begin position="116"/>
        <end position="166"/>
    </location>
</feature>
<evidence type="ECO:0000256" key="1">
    <source>
        <dbReference type="PROSITE-ProRule" id="PRU00024"/>
    </source>
</evidence>
<sequence length="676" mass="76924">MPLGPSNYGFDITLIDETTIAITDGKSGPISGLGIYQVNTSDYALIHVISFNLPTFSYVSVFLDKIYYTGDKDHSVVCCDKNGSRVWTFQDELILNEPRGIAVDNNVFYLEIQMASNPSICGICSLRQITKVCKYWCPGCEEGICDECKEHHKLLKATRSHEPIPISNYKSLPSFITGIQQSCVYHNEQYQQYCAEHALPICFKCINDHRKCNVTTLEKVTNDFKTSEQFLDLESRLEDLLQNIGRIKKDRNSNMTNIEEMKMRLGKEIRQKRVEINKHLDNLEKQLIKDLEEKECQSKDSIQKVLSSVTEKETMVTQCHTNFQSIKQYASDLQTFLGIKEIEVVVYENEQFLQSLIEAKSLEHIDLEWKVDPVFETIPNSLKNLGSIEMRTKTSSLEFISSKNKQAQIQVVVTKKTNINDVKLILQKEITTNGQYIKGCCMSKEGDFLFTDHFVQNSLITIASDNKLKHKMPLGPSFGFDITLIDETTVAITDGKSGQNFGIDIIDIKNQRKIKFIKLPGRTWGITRDHNSLFVCVQELGIYQVHTSGYASTHVISFNFTTFSYVSVFLDKIYYTNNKDHSVVCCDKNGSRVWTFQDELILNEPRGIAVDKNGNVYVVGFRSSNVIIISSDGKHHTQILTRDDGLSFPSAIFLDTENRKLLVANTMNSAFFYNIS</sequence>
<dbReference type="PROSITE" id="PS50119">
    <property type="entry name" value="ZF_BBOX"/>
    <property type="match status" value="1"/>
</dbReference>
<dbReference type="Pfam" id="PF06739">
    <property type="entry name" value="SBBP"/>
    <property type="match status" value="1"/>
</dbReference>
<evidence type="ECO:0000256" key="2">
    <source>
        <dbReference type="SAM" id="Coils"/>
    </source>
</evidence>
<feature type="coiled-coil region" evidence="2">
    <location>
        <begin position="230"/>
        <end position="300"/>
    </location>
</feature>
<reference evidence="4" key="1">
    <citation type="submission" date="2021-03" db="EMBL/GenBank/DDBJ databases">
        <authorList>
            <person name="Bekaert M."/>
        </authorList>
    </citation>
    <scope>NUCLEOTIDE SEQUENCE</scope>
</reference>
<dbReference type="OrthoDB" id="342730at2759"/>
<dbReference type="InterPro" id="IPR047153">
    <property type="entry name" value="TRIM45/56/19-like"/>
</dbReference>
<dbReference type="CDD" id="cd19757">
    <property type="entry name" value="Bbox1"/>
    <property type="match status" value="1"/>
</dbReference>
<keyword evidence="1" id="KW-0862">Zinc</keyword>
<evidence type="ECO:0000313" key="4">
    <source>
        <dbReference type="EMBL" id="CAG2226587.1"/>
    </source>
</evidence>
<dbReference type="GO" id="GO:0008270">
    <property type="term" value="F:zinc ion binding"/>
    <property type="evidence" value="ECO:0007669"/>
    <property type="project" value="UniProtKB-KW"/>
</dbReference>
<keyword evidence="2" id="KW-0175">Coiled coil</keyword>
<dbReference type="InterPro" id="IPR011042">
    <property type="entry name" value="6-blade_b-propeller_TolB-like"/>
</dbReference>
<proteinExistence type="predicted"/>
<keyword evidence="5" id="KW-1185">Reference proteome</keyword>
<dbReference type="SUPFAM" id="SSF63825">
    <property type="entry name" value="YWTD domain"/>
    <property type="match status" value="1"/>
</dbReference>
<dbReference type="SUPFAM" id="SSF101898">
    <property type="entry name" value="NHL repeat"/>
    <property type="match status" value="1"/>
</dbReference>
<dbReference type="Gene3D" id="2.120.10.30">
    <property type="entry name" value="TolB, C-terminal domain"/>
    <property type="match status" value="1"/>
</dbReference>
<comment type="caution">
    <text evidence="4">The sequence shown here is derived from an EMBL/GenBank/DDBJ whole genome shotgun (WGS) entry which is preliminary data.</text>
</comment>
<protein>
    <recommendedName>
        <fullName evidence="3">B box-type domain-containing protein</fullName>
    </recommendedName>
</protein>
<dbReference type="InterPro" id="IPR000315">
    <property type="entry name" value="Znf_B-box"/>
</dbReference>
<organism evidence="4 5">
    <name type="scientific">Mytilus edulis</name>
    <name type="common">Blue mussel</name>
    <dbReference type="NCBI Taxonomy" id="6550"/>
    <lineage>
        <taxon>Eukaryota</taxon>
        <taxon>Metazoa</taxon>
        <taxon>Spiralia</taxon>
        <taxon>Lophotrochozoa</taxon>
        <taxon>Mollusca</taxon>
        <taxon>Bivalvia</taxon>
        <taxon>Autobranchia</taxon>
        <taxon>Pteriomorphia</taxon>
        <taxon>Mytilida</taxon>
        <taxon>Mytiloidea</taxon>
        <taxon>Mytilidae</taxon>
        <taxon>Mytilinae</taxon>
        <taxon>Mytilus</taxon>
    </lineage>
</organism>